<protein>
    <submittedName>
        <fullName evidence="1">Uncharacterized protein</fullName>
    </submittedName>
</protein>
<reference evidence="1 2" key="1">
    <citation type="submission" date="2015-09" db="EMBL/GenBank/DDBJ databases">
        <authorList>
            <consortium name="Pathogen Informatics"/>
        </authorList>
    </citation>
    <scope>NUCLEOTIDE SEQUENCE [LARGE SCALE GENOMIC DNA]</scope>
    <source>
        <strain evidence="1 2">2789STDY5608791</strain>
    </source>
</reference>
<dbReference type="EMBL" id="CYZF01000004">
    <property type="protein sequence ID" value="CUO37004.1"/>
    <property type="molecule type" value="Genomic_DNA"/>
</dbReference>
<dbReference type="AlphaFoldDB" id="A0A174EGM3"/>
<organism evidence="1 2">
    <name type="scientific">Bacteroides uniformis</name>
    <dbReference type="NCBI Taxonomy" id="820"/>
    <lineage>
        <taxon>Bacteria</taxon>
        <taxon>Pseudomonadati</taxon>
        <taxon>Bacteroidota</taxon>
        <taxon>Bacteroidia</taxon>
        <taxon>Bacteroidales</taxon>
        <taxon>Bacteroidaceae</taxon>
        <taxon>Bacteroides</taxon>
    </lineage>
</organism>
<name>A0A174EGM3_BACUN</name>
<gene>
    <name evidence="1" type="ORF">ERS417307_01523</name>
</gene>
<dbReference type="Proteomes" id="UP000095419">
    <property type="component" value="Unassembled WGS sequence"/>
</dbReference>
<evidence type="ECO:0000313" key="2">
    <source>
        <dbReference type="Proteomes" id="UP000095419"/>
    </source>
</evidence>
<proteinExistence type="predicted"/>
<sequence>MKNISVIAREKRSYIHINIIIPRNKTIVSDDSG</sequence>
<accession>A0A174EGM3</accession>
<evidence type="ECO:0000313" key="1">
    <source>
        <dbReference type="EMBL" id="CUO37004.1"/>
    </source>
</evidence>